<evidence type="ECO:0000313" key="2">
    <source>
        <dbReference type="EMBL" id="EON31724.1"/>
    </source>
</evidence>
<dbReference type="AlphaFoldDB" id="R7Y7S7"/>
<comment type="caution">
    <text evidence="2">The sequence shown here is derived from an EMBL/GenBank/DDBJ whole genome shotgun (WGS) entry which is preliminary data.</text>
</comment>
<gene>
    <name evidence="2" type="ORF">GTC6_16390</name>
</gene>
<reference evidence="2 3" key="1">
    <citation type="journal article" date="2013" name="Genome Announc.">
        <title>Draft Genome Sequence of a Benzothiophene-Desulfurizing Bacterium, Gordona terrae Strain C-6.</title>
        <authorList>
            <person name="Wang W."/>
            <person name="Ma T."/>
            <person name="Ren Y."/>
            <person name="Li G."/>
        </authorList>
    </citation>
    <scope>NUCLEOTIDE SEQUENCE [LARGE SCALE GENOMIC DNA]</scope>
    <source>
        <strain evidence="2 3">C-6</strain>
    </source>
</reference>
<organism evidence="2 3">
    <name type="scientific">Gordonia terrae C-6</name>
    <dbReference type="NCBI Taxonomy" id="1316928"/>
    <lineage>
        <taxon>Bacteria</taxon>
        <taxon>Bacillati</taxon>
        <taxon>Actinomycetota</taxon>
        <taxon>Actinomycetes</taxon>
        <taxon>Mycobacteriales</taxon>
        <taxon>Gordoniaceae</taxon>
        <taxon>Gordonia</taxon>
    </lineage>
</organism>
<name>R7Y7S7_9ACTN</name>
<accession>R7Y7S7</accession>
<protein>
    <submittedName>
        <fullName evidence="2">Uncharacterized protein</fullName>
    </submittedName>
</protein>
<feature type="region of interest" description="Disordered" evidence="1">
    <location>
        <begin position="1"/>
        <end position="68"/>
    </location>
</feature>
<evidence type="ECO:0000256" key="1">
    <source>
        <dbReference type="SAM" id="MobiDB-lite"/>
    </source>
</evidence>
<dbReference type="EMBL" id="AQPW01000021">
    <property type="protein sequence ID" value="EON31724.1"/>
    <property type="molecule type" value="Genomic_DNA"/>
</dbReference>
<evidence type="ECO:0000313" key="3">
    <source>
        <dbReference type="Proteomes" id="UP000013569"/>
    </source>
</evidence>
<dbReference type="Proteomes" id="UP000013569">
    <property type="component" value="Unassembled WGS sequence"/>
</dbReference>
<sequence>MISGMGCAGGRSRTAMPDVSAGYDPATAHTTMPNNEDRGSLVPSTRDDDPAGGGVAEPATLDGPAGFR</sequence>
<dbReference type="PATRIC" id="fig|1316928.3.peg.3310"/>
<proteinExistence type="predicted"/>
<feature type="compositionally biased region" description="Basic and acidic residues" evidence="1">
    <location>
        <begin position="35"/>
        <end position="49"/>
    </location>
</feature>